<protein>
    <recommendedName>
        <fullName evidence="2">AMMECR1 domain-containing protein</fullName>
    </recommendedName>
</protein>
<dbReference type="PANTHER" id="PTHR13016">
    <property type="entry name" value="AMMECR1 HOMOLOG"/>
    <property type="match status" value="1"/>
</dbReference>
<dbReference type="Proteomes" id="UP001141434">
    <property type="component" value="Unassembled WGS sequence"/>
</dbReference>
<feature type="compositionally biased region" description="Low complexity" evidence="1">
    <location>
        <begin position="106"/>
        <end position="126"/>
    </location>
</feature>
<organism evidence="3 4">
    <name type="scientific">Penicillium alfredii</name>
    <dbReference type="NCBI Taxonomy" id="1506179"/>
    <lineage>
        <taxon>Eukaryota</taxon>
        <taxon>Fungi</taxon>
        <taxon>Dikarya</taxon>
        <taxon>Ascomycota</taxon>
        <taxon>Pezizomycotina</taxon>
        <taxon>Eurotiomycetes</taxon>
        <taxon>Eurotiomycetidae</taxon>
        <taxon>Eurotiales</taxon>
        <taxon>Aspergillaceae</taxon>
        <taxon>Penicillium</taxon>
    </lineage>
</organism>
<reference evidence="3" key="2">
    <citation type="journal article" date="2023" name="IMA Fungus">
        <title>Comparative genomic study of the Penicillium genus elucidates a diverse pangenome and 15 lateral gene transfer events.</title>
        <authorList>
            <person name="Petersen C."/>
            <person name="Sorensen T."/>
            <person name="Nielsen M.R."/>
            <person name="Sondergaard T.E."/>
            <person name="Sorensen J.L."/>
            <person name="Fitzpatrick D.A."/>
            <person name="Frisvad J.C."/>
            <person name="Nielsen K.L."/>
        </authorList>
    </citation>
    <scope>NUCLEOTIDE SEQUENCE</scope>
    <source>
        <strain evidence="3">IBT 34128</strain>
    </source>
</reference>
<dbReference type="InterPro" id="IPR023473">
    <property type="entry name" value="AMMECR1"/>
</dbReference>
<dbReference type="InterPro" id="IPR036071">
    <property type="entry name" value="AMMECR1_dom_sf"/>
</dbReference>
<dbReference type="GeneID" id="81394703"/>
<evidence type="ECO:0000313" key="3">
    <source>
        <dbReference type="EMBL" id="KAJ5095597.1"/>
    </source>
</evidence>
<dbReference type="RefSeq" id="XP_056511148.1">
    <property type="nucleotide sequence ID" value="XM_056655535.1"/>
</dbReference>
<feature type="region of interest" description="Disordered" evidence="1">
    <location>
        <begin position="43"/>
        <end position="148"/>
    </location>
</feature>
<dbReference type="PROSITE" id="PS51112">
    <property type="entry name" value="AMMECR1"/>
    <property type="match status" value="1"/>
</dbReference>
<dbReference type="AlphaFoldDB" id="A0A9W9K841"/>
<dbReference type="PANTHER" id="PTHR13016:SF0">
    <property type="entry name" value="AMME SYNDROME CANDIDATE GENE 1 PROTEIN"/>
    <property type="match status" value="1"/>
</dbReference>
<dbReference type="SUPFAM" id="SSF143447">
    <property type="entry name" value="AMMECR1-like"/>
    <property type="match status" value="1"/>
</dbReference>
<accession>A0A9W9K841</accession>
<comment type="caution">
    <text evidence="3">The sequence shown here is derived from an EMBL/GenBank/DDBJ whole genome shotgun (WGS) entry which is preliminary data.</text>
</comment>
<gene>
    <name evidence="3" type="ORF">NUU61_004953</name>
</gene>
<dbReference type="OrthoDB" id="24630at2759"/>
<dbReference type="Gene3D" id="3.30.700.20">
    <property type="entry name" value="Hypothetical protein ph0010, domain 1"/>
    <property type="match status" value="1"/>
</dbReference>
<name>A0A9W9K841_9EURO</name>
<feature type="compositionally biased region" description="Polar residues" evidence="1">
    <location>
        <begin position="127"/>
        <end position="142"/>
    </location>
</feature>
<evidence type="ECO:0000256" key="1">
    <source>
        <dbReference type="SAM" id="MobiDB-lite"/>
    </source>
</evidence>
<reference evidence="3" key="1">
    <citation type="submission" date="2022-11" db="EMBL/GenBank/DDBJ databases">
        <authorList>
            <person name="Petersen C."/>
        </authorList>
    </citation>
    <scope>NUCLEOTIDE SEQUENCE</scope>
    <source>
        <strain evidence="3">IBT 34128</strain>
    </source>
</reference>
<dbReference type="InterPro" id="IPR002733">
    <property type="entry name" value="AMMECR1_domain"/>
</dbReference>
<evidence type="ECO:0000313" key="4">
    <source>
        <dbReference type="Proteomes" id="UP001141434"/>
    </source>
</evidence>
<dbReference type="NCBIfam" id="TIGR00296">
    <property type="entry name" value="TIGR00296 family protein"/>
    <property type="match status" value="1"/>
</dbReference>
<feature type="domain" description="AMMECR1" evidence="2">
    <location>
        <begin position="111"/>
        <end position="312"/>
    </location>
</feature>
<dbReference type="Pfam" id="PF01871">
    <property type="entry name" value="AMMECR1"/>
    <property type="match status" value="1"/>
</dbReference>
<feature type="compositionally biased region" description="Basic and acidic residues" evidence="1">
    <location>
        <begin position="43"/>
        <end position="52"/>
    </location>
</feature>
<keyword evidence="4" id="KW-1185">Reference proteome</keyword>
<sequence>MASAAQCYYCFECLSASFEGREPASLAAVEALWEQHEQTKKLVSLEDQKRNETVPTQGGRAGDACRESVNDDEDEETPVQQSSQTSSSRPKGLKLPSFSRLQGQCSSNSSSAATTPSAISNTSTNSLHSGSSIVTTPATQPETPGLREQKAEQRYPLFVTWNTVSQGGSKSLRGCIGTFDGQELSGGLKSYALTSAFDDTRFSPIPKSLLPSLSCSLTLLGSFEPCTNAMDWVLGTHGLRISFIHNGRRYGATYLPDVPVEQGWTKEETVESLMRKAGWDGGAGSVARRLLRGTTGRSSSATKPWDQVSEFRTVKYQGLKASADFAQWQEWRAWVLSLDDGREIMGAA</sequence>
<dbReference type="InterPro" id="IPR027485">
    <property type="entry name" value="AMMECR1_N"/>
</dbReference>
<proteinExistence type="predicted"/>
<dbReference type="EMBL" id="JAPMSZ010000007">
    <property type="protein sequence ID" value="KAJ5095597.1"/>
    <property type="molecule type" value="Genomic_DNA"/>
</dbReference>
<evidence type="ECO:0000259" key="2">
    <source>
        <dbReference type="PROSITE" id="PS51112"/>
    </source>
</evidence>